<dbReference type="CDD" id="cd17321">
    <property type="entry name" value="MFS_MMR_MDR_like"/>
    <property type="match status" value="1"/>
</dbReference>
<protein>
    <submittedName>
        <fullName evidence="9">MFS transporter</fullName>
    </submittedName>
</protein>
<dbReference type="AlphaFoldDB" id="A0A5J6JML5"/>
<feature type="transmembrane region" description="Helical" evidence="7">
    <location>
        <begin position="234"/>
        <end position="256"/>
    </location>
</feature>
<feature type="transmembrane region" description="Helical" evidence="7">
    <location>
        <begin position="262"/>
        <end position="287"/>
    </location>
</feature>
<keyword evidence="3 7" id="KW-0812">Transmembrane</keyword>
<evidence type="ECO:0000313" key="9">
    <source>
        <dbReference type="EMBL" id="QEV48698.1"/>
    </source>
</evidence>
<dbReference type="PANTHER" id="PTHR42718">
    <property type="entry name" value="MAJOR FACILITATOR SUPERFAMILY MULTIDRUG TRANSPORTER MFSC"/>
    <property type="match status" value="1"/>
</dbReference>
<feature type="transmembrane region" description="Helical" evidence="7">
    <location>
        <begin position="51"/>
        <end position="72"/>
    </location>
</feature>
<dbReference type="Gene3D" id="1.20.1250.20">
    <property type="entry name" value="MFS general substrate transporter like domains"/>
    <property type="match status" value="1"/>
</dbReference>
<evidence type="ECO:0000256" key="2">
    <source>
        <dbReference type="ARBA" id="ARBA00022448"/>
    </source>
</evidence>
<feature type="transmembrane region" description="Helical" evidence="7">
    <location>
        <begin position="116"/>
        <end position="136"/>
    </location>
</feature>
<evidence type="ECO:0000256" key="3">
    <source>
        <dbReference type="ARBA" id="ARBA00022692"/>
    </source>
</evidence>
<evidence type="ECO:0000256" key="6">
    <source>
        <dbReference type="ARBA" id="ARBA00023251"/>
    </source>
</evidence>
<dbReference type="SUPFAM" id="SSF103473">
    <property type="entry name" value="MFS general substrate transporter"/>
    <property type="match status" value="1"/>
</dbReference>
<evidence type="ECO:0000313" key="10">
    <source>
        <dbReference type="Proteomes" id="UP000325563"/>
    </source>
</evidence>
<dbReference type="Proteomes" id="UP000325563">
    <property type="component" value="Chromosome"/>
</dbReference>
<evidence type="ECO:0000259" key="8">
    <source>
        <dbReference type="PROSITE" id="PS50850"/>
    </source>
</evidence>
<dbReference type="GO" id="GO:0005886">
    <property type="term" value="C:plasma membrane"/>
    <property type="evidence" value="ECO:0007669"/>
    <property type="project" value="UniProtKB-SubCell"/>
</dbReference>
<keyword evidence="4 7" id="KW-1133">Transmembrane helix</keyword>
<keyword evidence="10" id="KW-1185">Reference proteome</keyword>
<reference evidence="9 10" key="1">
    <citation type="submission" date="2017-09" db="EMBL/GenBank/DDBJ databases">
        <authorList>
            <person name="Lee N."/>
            <person name="Cho B.-K."/>
        </authorList>
    </citation>
    <scope>NUCLEOTIDE SEQUENCE [LARGE SCALE GENOMIC DNA]</scope>
    <source>
        <strain evidence="9 10">ATCC 27476</strain>
    </source>
</reference>
<feature type="transmembrane region" description="Helical" evidence="7">
    <location>
        <begin position="394"/>
        <end position="420"/>
    </location>
</feature>
<dbReference type="Gene3D" id="1.20.1720.10">
    <property type="entry name" value="Multidrug resistance protein D"/>
    <property type="match status" value="1"/>
</dbReference>
<gene>
    <name evidence="9" type="ORF">CP980_29705</name>
</gene>
<dbReference type="Pfam" id="PF07690">
    <property type="entry name" value="MFS_1"/>
    <property type="match status" value="1"/>
</dbReference>
<comment type="subcellular location">
    <subcellularLocation>
        <location evidence="1">Cell membrane</location>
        <topology evidence="1">Multi-pass membrane protein</topology>
    </subcellularLocation>
</comment>
<dbReference type="PROSITE" id="PS50850">
    <property type="entry name" value="MFS"/>
    <property type="match status" value="1"/>
</dbReference>
<keyword evidence="5 7" id="KW-0472">Membrane</keyword>
<dbReference type="PANTHER" id="PTHR42718:SF9">
    <property type="entry name" value="MAJOR FACILITATOR SUPERFAMILY MULTIDRUG TRANSPORTER MFSC"/>
    <property type="match status" value="1"/>
</dbReference>
<dbReference type="InterPro" id="IPR011701">
    <property type="entry name" value="MFS"/>
</dbReference>
<evidence type="ECO:0000256" key="1">
    <source>
        <dbReference type="ARBA" id="ARBA00004651"/>
    </source>
</evidence>
<feature type="transmembrane region" description="Helical" evidence="7">
    <location>
        <begin position="478"/>
        <end position="497"/>
    </location>
</feature>
<sequence>MTPTALPAPTPLHRHRLRGGAVLRHALKRDATGPATDPAAAAPAALTRPALLALCACVLVAQAMVAAVNLLLPQLAASTLHPTPGQLVWAVDAYVIVFAALLIPAGALGDRYGRKGGLLTGLALFAAGGAVSALATAPAVLIAGRGLCGAGAALIMPATMSVLIHLTPPERRGQALATWTLSAGLGGLAGNVGGGLAGEFLTWRALFWAVVPLGALLALAVARTVPRTPARSDASVDPLGALLLAGALLAVVYGIIEGPSYGWTSAAVLIAFAAGAGLLAAFTGHALRAAHPLLDPRIFASRRLRAGSLGIGAAFFGLFSLFFVNAQYLQYAKGFSPALTGLAIVPLTVGMALVPKLGARLAERTGPRLPVGAGLGLIGAGLLLVSTVDADTPYALYACYLLVLSVGTGLCAPSLTLTVVAELPAHQAGLGSGLNTAAREIGAALGVAVVGTVLASRFHGDPRDAAQIGAFTDAMGVALRTAASALLLAALAVVAGYRKGAGARPRRDAASGARGAC</sequence>
<accession>A0A5J6JML5</accession>
<feature type="transmembrane region" description="Helical" evidence="7">
    <location>
        <begin position="308"/>
        <end position="329"/>
    </location>
</feature>
<dbReference type="InterPro" id="IPR020846">
    <property type="entry name" value="MFS_dom"/>
</dbReference>
<feature type="transmembrane region" description="Helical" evidence="7">
    <location>
        <begin position="87"/>
        <end position="109"/>
    </location>
</feature>
<dbReference type="GO" id="GO:0046677">
    <property type="term" value="P:response to antibiotic"/>
    <property type="evidence" value="ECO:0007669"/>
    <property type="project" value="UniProtKB-KW"/>
</dbReference>
<feature type="transmembrane region" description="Helical" evidence="7">
    <location>
        <begin position="441"/>
        <end position="458"/>
    </location>
</feature>
<keyword evidence="6" id="KW-0046">Antibiotic resistance</keyword>
<keyword evidence="2" id="KW-0813">Transport</keyword>
<dbReference type="GO" id="GO:0022857">
    <property type="term" value="F:transmembrane transporter activity"/>
    <property type="evidence" value="ECO:0007669"/>
    <property type="project" value="InterPro"/>
</dbReference>
<proteinExistence type="predicted"/>
<feature type="domain" description="Major facilitator superfamily (MFS) profile" evidence="8">
    <location>
        <begin position="50"/>
        <end position="501"/>
    </location>
</feature>
<feature type="transmembrane region" description="Helical" evidence="7">
    <location>
        <begin position="369"/>
        <end position="388"/>
    </location>
</feature>
<feature type="transmembrane region" description="Helical" evidence="7">
    <location>
        <begin position="176"/>
        <end position="197"/>
    </location>
</feature>
<dbReference type="EMBL" id="CP023692">
    <property type="protein sequence ID" value="QEV48698.1"/>
    <property type="molecule type" value="Genomic_DNA"/>
</dbReference>
<dbReference type="InterPro" id="IPR036259">
    <property type="entry name" value="MFS_trans_sf"/>
</dbReference>
<feature type="transmembrane region" description="Helical" evidence="7">
    <location>
        <begin position="203"/>
        <end position="222"/>
    </location>
</feature>
<dbReference type="KEGG" id="svn:CP980_29705"/>
<feature type="transmembrane region" description="Helical" evidence="7">
    <location>
        <begin position="142"/>
        <end position="164"/>
    </location>
</feature>
<name>A0A5J6JML5_STRVI</name>
<organism evidence="9 10">
    <name type="scientific">Streptomyces vinaceus</name>
    <dbReference type="NCBI Taxonomy" id="1960"/>
    <lineage>
        <taxon>Bacteria</taxon>
        <taxon>Bacillati</taxon>
        <taxon>Actinomycetota</taxon>
        <taxon>Actinomycetes</taxon>
        <taxon>Kitasatosporales</taxon>
        <taxon>Streptomycetaceae</taxon>
        <taxon>Streptomyces</taxon>
    </lineage>
</organism>
<evidence type="ECO:0000256" key="7">
    <source>
        <dbReference type="SAM" id="Phobius"/>
    </source>
</evidence>
<feature type="transmembrane region" description="Helical" evidence="7">
    <location>
        <begin position="335"/>
        <end position="357"/>
    </location>
</feature>
<evidence type="ECO:0000256" key="4">
    <source>
        <dbReference type="ARBA" id="ARBA00022989"/>
    </source>
</evidence>
<evidence type="ECO:0000256" key="5">
    <source>
        <dbReference type="ARBA" id="ARBA00023136"/>
    </source>
</evidence>